<evidence type="ECO:0000313" key="2">
    <source>
        <dbReference type="Proteomes" id="UP000054107"/>
    </source>
</evidence>
<dbReference type="AlphaFoldDB" id="A0A0B7MUM0"/>
<keyword evidence="2" id="KW-1185">Reference proteome</keyword>
<dbReference type="Proteomes" id="UP000054107">
    <property type="component" value="Unassembled WGS sequence"/>
</dbReference>
<reference evidence="1 2" key="1">
    <citation type="submission" date="2014-09" db="EMBL/GenBank/DDBJ databases">
        <authorList>
            <person name="Ellenberger Sabrina"/>
        </authorList>
    </citation>
    <scope>NUCLEOTIDE SEQUENCE [LARGE SCALE GENOMIC DNA]</scope>
    <source>
        <strain evidence="1 2">CBS 412.66</strain>
    </source>
</reference>
<dbReference type="EMBL" id="LN718925">
    <property type="protein sequence ID" value="CEP06965.1"/>
    <property type="molecule type" value="Genomic_DNA"/>
</dbReference>
<name>A0A0B7MUM0_9FUNG</name>
<organism evidence="1 2">
    <name type="scientific">Parasitella parasitica</name>
    <dbReference type="NCBI Taxonomy" id="35722"/>
    <lineage>
        <taxon>Eukaryota</taxon>
        <taxon>Fungi</taxon>
        <taxon>Fungi incertae sedis</taxon>
        <taxon>Mucoromycota</taxon>
        <taxon>Mucoromycotina</taxon>
        <taxon>Mucoromycetes</taxon>
        <taxon>Mucorales</taxon>
        <taxon>Mucorineae</taxon>
        <taxon>Mucoraceae</taxon>
        <taxon>Parasitella</taxon>
    </lineage>
</organism>
<feature type="non-terminal residue" evidence="1">
    <location>
        <position position="155"/>
    </location>
</feature>
<evidence type="ECO:0000313" key="1">
    <source>
        <dbReference type="EMBL" id="CEP06965.1"/>
    </source>
</evidence>
<gene>
    <name evidence="1" type="primary">PARPA_00229.1 scaffold 563</name>
</gene>
<accession>A0A0B7MUM0</accession>
<dbReference type="STRING" id="35722.A0A0B7MUM0"/>
<sequence>MSIINQNLSGSVSSRGASPSPVMGLEEALSALQMELNGLAVKIATAGNKSASEVDPWVEELKVKTARMEELQKLVNLTSSVASSASVASGSSHMTNNFSVVVPAGLPYFQWEGMVSDSRQTVFADLDACLLRFEDVLQSHGLDFNSHWSRLLPRC</sequence>
<protein>
    <submittedName>
        <fullName evidence="1">Uncharacterized protein</fullName>
    </submittedName>
</protein>
<proteinExistence type="predicted"/>
<dbReference type="OrthoDB" id="2285631at2759"/>